<evidence type="ECO:0000313" key="9">
    <source>
        <dbReference type="Proteomes" id="UP000029964"/>
    </source>
</evidence>
<dbReference type="GO" id="GO:0016020">
    <property type="term" value="C:membrane"/>
    <property type="evidence" value="ECO:0007669"/>
    <property type="project" value="UniProtKB-SubCell"/>
</dbReference>
<evidence type="ECO:0000256" key="4">
    <source>
        <dbReference type="ARBA" id="ARBA00022989"/>
    </source>
</evidence>
<dbReference type="InterPro" id="IPR000109">
    <property type="entry name" value="POT_fam"/>
</dbReference>
<gene>
    <name evidence="8" type="ORF">ACRE_050020</name>
</gene>
<evidence type="ECO:0000256" key="2">
    <source>
        <dbReference type="ARBA" id="ARBA00005982"/>
    </source>
</evidence>
<comment type="subcellular location">
    <subcellularLocation>
        <location evidence="1">Membrane</location>
        <topology evidence="1">Multi-pass membrane protein</topology>
    </subcellularLocation>
</comment>
<keyword evidence="3 7" id="KW-0812">Transmembrane</keyword>
<sequence>MLLYPYSKLSLCAVRYQYGNVADRIHETLAERTPGEEPTEHEKRSLRRVGESLPASAYLIAIVELTELRRSGPLPELSLPVAHAAGAGKAGYIVAIVVIGLGTRGKKSNIAPLMSRSGSEHYPIFWVCYGQFSTNFVTQAGQMQGQGVPNDFMQNFDPISVLIFTPLLDRVIYPILRRAGIELRPIARVTIGFWLAALCLAYAAIVQNLIYSAGPYYEAPG</sequence>
<accession>A0A086T4D2</accession>
<evidence type="ECO:0000256" key="7">
    <source>
        <dbReference type="SAM" id="Phobius"/>
    </source>
</evidence>
<dbReference type="AlphaFoldDB" id="A0A086T4D2"/>
<dbReference type="EMBL" id="JPKY01000052">
    <property type="protein sequence ID" value="KFH44214.1"/>
    <property type="molecule type" value="Genomic_DNA"/>
</dbReference>
<proteinExistence type="inferred from homology"/>
<dbReference type="Pfam" id="PF00854">
    <property type="entry name" value="PTR2"/>
    <property type="match status" value="1"/>
</dbReference>
<dbReference type="InterPro" id="IPR036259">
    <property type="entry name" value="MFS_trans_sf"/>
</dbReference>
<dbReference type="GO" id="GO:0022857">
    <property type="term" value="F:transmembrane transporter activity"/>
    <property type="evidence" value="ECO:0007669"/>
    <property type="project" value="InterPro"/>
</dbReference>
<comment type="similarity">
    <text evidence="2">Belongs to the major facilitator superfamily. Proton-dependent oligopeptide transporter (POT/PTR) (TC 2.A.17) family.</text>
</comment>
<keyword evidence="9" id="KW-1185">Reference proteome</keyword>
<comment type="caution">
    <text evidence="8">The sequence shown here is derived from an EMBL/GenBank/DDBJ whole genome shotgun (WGS) entry which is preliminary data.</text>
</comment>
<evidence type="ECO:0000256" key="1">
    <source>
        <dbReference type="ARBA" id="ARBA00004141"/>
    </source>
</evidence>
<organism evidence="8 9">
    <name type="scientific">Hapsidospora chrysogenum (strain ATCC 11550 / CBS 779.69 / DSM 880 / IAM 14645 / JCM 23072 / IMI 49137)</name>
    <name type="common">Acremonium chrysogenum</name>
    <dbReference type="NCBI Taxonomy" id="857340"/>
    <lineage>
        <taxon>Eukaryota</taxon>
        <taxon>Fungi</taxon>
        <taxon>Dikarya</taxon>
        <taxon>Ascomycota</taxon>
        <taxon>Pezizomycotina</taxon>
        <taxon>Sordariomycetes</taxon>
        <taxon>Hypocreomycetidae</taxon>
        <taxon>Hypocreales</taxon>
        <taxon>Bionectriaceae</taxon>
        <taxon>Hapsidospora</taxon>
    </lineage>
</organism>
<feature type="region of interest" description="Disordered" evidence="6">
    <location>
        <begin position="29"/>
        <end position="48"/>
    </location>
</feature>
<name>A0A086T4D2_HAPC1</name>
<evidence type="ECO:0000313" key="8">
    <source>
        <dbReference type="EMBL" id="KFH44214.1"/>
    </source>
</evidence>
<dbReference type="OrthoDB" id="8904098at2759"/>
<reference evidence="9" key="1">
    <citation type="journal article" date="2014" name="Genome Announc.">
        <title>Genome sequence and annotation of Acremonium chrysogenum, producer of the beta-lactam antibiotic cephalosporin C.</title>
        <authorList>
            <person name="Terfehr D."/>
            <person name="Dahlmann T.A."/>
            <person name="Specht T."/>
            <person name="Zadra I."/>
            <person name="Kuernsteiner H."/>
            <person name="Kueck U."/>
        </authorList>
    </citation>
    <scope>NUCLEOTIDE SEQUENCE [LARGE SCALE GENOMIC DNA]</scope>
    <source>
        <strain evidence="9">ATCC 11550 / CBS 779.69 / DSM 880 / IAM 14645 / JCM 23072 / IMI 49137</strain>
    </source>
</reference>
<feature type="compositionally biased region" description="Basic and acidic residues" evidence="6">
    <location>
        <begin position="29"/>
        <end position="43"/>
    </location>
</feature>
<feature type="transmembrane region" description="Helical" evidence="7">
    <location>
        <begin position="186"/>
        <end position="205"/>
    </location>
</feature>
<dbReference type="Gene3D" id="1.20.1250.20">
    <property type="entry name" value="MFS general substrate transporter like domains"/>
    <property type="match status" value="1"/>
</dbReference>
<evidence type="ECO:0000256" key="5">
    <source>
        <dbReference type="ARBA" id="ARBA00023136"/>
    </source>
</evidence>
<dbReference type="Proteomes" id="UP000029964">
    <property type="component" value="Unassembled WGS sequence"/>
</dbReference>
<evidence type="ECO:0000256" key="3">
    <source>
        <dbReference type="ARBA" id="ARBA00022692"/>
    </source>
</evidence>
<dbReference type="PANTHER" id="PTHR11654">
    <property type="entry name" value="OLIGOPEPTIDE TRANSPORTER-RELATED"/>
    <property type="match status" value="1"/>
</dbReference>
<dbReference type="HOGENOM" id="CLU_1250335_0_0_1"/>
<keyword evidence="4 7" id="KW-1133">Transmembrane helix</keyword>
<keyword evidence="5 7" id="KW-0472">Membrane</keyword>
<evidence type="ECO:0000256" key="6">
    <source>
        <dbReference type="SAM" id="MobiDB-lite"/>
    </source>
</evidence>
<protein>
    <submittedName>
        <fullName evidence="8">Peptide transporter-like protein</fullName>
    </submittedName>
</protein>